<dbReference type="PANTHER" id="PTHR36444">
    <property type="entry name" value="TRANSCRIPTIONAL REGULATOR PROTEIN YOBU-RELATED"/>
    <property type="match status" value="1"/>
</dbReference>
<dbReference type="EMBL" id="PPEK01000007">
    <property type="protein sequence ID" value="PNV67602.1"/>
    <property type="molecule type" value="Genomic_DNA"/>
</dbReference>
<dbReference type="InterPro" id="IPR053182">
    <property type="entry name" value="YobU-like_regulator"/>
</dbReference>
<feature type="domain" description="AraC effector-binding" evidence="1">
    <location>
        <begin position="1"/>
        <end position="156"/>
    </location>
</feature>
<name>A0A2K2UBJ1_9ACTN</name>
<sequence>MNYEIVELPARTVAGSAVRASNNSPEEGAVIGQLWQRFMGEGMDRAIPEVRVEPYGCFGLYCDYDFSDMSYKLLIGCQTNAADAPEGMERLEIPAGRYAKFAVRGGDCVGSVQEVWAAIWADEELTAQRAFTFDFEGYLPGEDMSNADIDIFVALK</sequence>
<keyword evidence="3" id="KW-1185">Reference proteome</keyword>
<dbReference type="InterPro" id="IPR029441">
    <property type="entry name" value="Cass2"/>
</dbReference>
<evidence type="ECO:0000313" key="3">
    <source>
        <dbReference type="Proteomes" id="UP000236197"/>
    </source>
</evidence>
<accession>A0A2K2UBJ1</accession>
<dbReference type="Pfam" id="PF14526">
    <property type="entry name" value="Cass2"/>
    <property type="match status" value="1"/>
</dbReference>
<dbReference type="InterPro" id="IPR010499">
    <property type="entry name" value="AraC_E-bd"/>
</dbReference>
<evidence type="ECO:0000313" key="2">
    <source>
        <dbReference type="EMBL" id="PNV67602.1"/>
    </source>
</evidence>
<protein>
    <submittedName>
        <fullName evidence="2">AraC family transcriptional regulator</fullName>
    </submittedName>
</protein>
<dbReference type="AlphaFoldDB" id="A0A2K2UBJ1"/>
<dbReference type="RefSeq" id="WP_103265113.1">
    <property type="nucleotide sequence ID" value="NZ_CABMLE010000007.1"/>
</dbReference>
<evidence type="ECO:0000259" key="1">
    <source>
        <dbReference type="SMART" id="SM00871"/>
    </source>
</evidence>
<dbReference type="SUPFAM" id="SSF55136">
    <property type="entry name" value="Probable bacterial effector-binding domain"/>
    <property type="match status" value="1"/>
</dbReference>
<dbReference type="InterPro" id="IPR011256">
    <property type="entry name" value="Reg_factor_effector_dom_sf"/>
</dbReference>
<dbReference type="Proteomes" id="UP000236197">
    <property type="component" value="Unassembled WGS sequence"/>
</dbReference>
<dbReference type="OrthoDB" id="3173400at2"/>
<dbReference type="SMART" id="SM00871">
    <property type="entry name" value="AraC_E_bind"/>
    <property type="match status" value="1"/>
</dbReference>
<reference evidence="3" key="1">
    <citation type="submission" date="2018-01" db="EMBL/GenBank/DDBJ databases">
        <title>Rubneribacter badeniensis gen. nov., sp. nov., and Colonibacter rubneri, gen. nov., sp. nov., WGS of new members of the Eggerthellaceae.</title>
        <authorList>
            <person name="Danylec N."/>
            <person name="Stoll D.A."/>
            <person name="Doetsch A."/>
            <person name="Kulling S.E."/>
            <person name="Huch M."/>
        </authorList>
    </citation>
    <scope>NUCLEOTIDE SEQUENCE [LARGE SCALE GENOMIC DNA]</scope>
    <source>
        <strain evidence="3">ResAG-96</strain>
    </source>
</reference>
<dbReference type="PANTHER" id="PTHR36444:SF2">
    <property type="entry name" value="TRANSCRIPTIONAL REGULATOR PROTEIN YOBU-RELATED"/>
    <property type="match status" value="1"/>
</dbReference>
<dbReference type="Gene3D" id="3.20.80.10">
    <property type="entry name" value="Regulatory factor, effector binding domain"/>
    <property type="match status" value="1"/>
</dbReference>
<comment type="caution">
    <text evidence="2">The sequence shown here is derived from an EMBL/GenBank/DDBJ whole genome shotgun (WGS) entry which is preliminary data.</text>
</comment>
<proteinExistence type="predicted"/>
<gene>
    <name evidence="2" type="ORF">C2L71_07285</name>
</gene>
<organism evidence="2 3">
    <name type="scientific">Enteroscipio rubneri</name>
    <dbReference type="NCBI Taxonomy" id="2070686"/>
    <lineage>
        <taxon>Bacteria</taxon>
        <taxon>Bacillati</taxon>
        <taxon>Actinomycetota</taxon>
        <taxon>Coriobacteriia</taxon>
        <taxon>Eggerthellales</taxon>
        <taxon>Eggerthellaceae</taxon>
        <taxon>Enteroscipio</taxon>
    </lineage>
</organism>